<keyword evidence="8" id="KW-1185">Reference proteome</keyword>
<dbReference type="GO" id="GO:0005886">
    <property type="term" value="C:plasma membrane"/>
    <property type="evidence" value="ECO:0007669"/>
    <property type="project" value="TreeGrafter"/>
</dbReference>
<dbReference type="SMART" id="SM00382">
    <property type="entry name" value="AAA"/>
    <property type="match status" value="1"/>
</dbReference>
<dbReference type="FunFam" id="3.40.50.300:FF:000398">
    <property type="entry name" value="Type IV pilus assembly ATPase PilB"/>
    <property type="match status" value="1"/>
</dbReference>
<feature type="domain" description="Bacterial type II secretion system protein E" evidence="6">
    <location>
        <begin position="390"/>
        <end position="404"/>
    </location>
</feature>
<dbReference type="GO" id="GO:0009297">
    <property type="term" value="P:pilus assembly"/>
    <property type="evidence" value="ECO:0007669"/>
    <property type="project" value="InterPro"/>
</dbReference>
<dbReference type="Pfam" id="PF05157">
    <property type="entry name" value="MshEN"/>
    <property type="match status" value="1"/>
</dbReference>
<dbReference type="InterPro" id="IPR037257">
    <property type="entry name" value="T2SS_E_N_sf"/>
</dbReference>
<dbReference type="InterPro" id="IPR013374">
    <property type="entry name" value="ATPase_typ4_pilus-assembl_PilB"/>
</dbReference>
<protein>
    <submittedName>
        <fullName evidence="7">Type IV-A pilus assembly ATPase PilB</fullName>
    </submittedName>
</protein>
<dbReference type="SUPFAM" id="SSF160246">
    <property type="entry name" value="EspE N-terminal domain-like"/>
    <property type="match status" value="1"/>
</dbReference>
<dbReference type="InterPro" id="IPR007831">
    <property type="entry name" value="T2SS_GspE_N"/>
</dbReference>
<evidence type="ECO:0000313" key="7">
    <source>
        <dbReference type="EMBL" id="ANX05636.1"/>
    </source>
</evidence>
<keyword evidence="3" id="KW-0963">Cytoplasm</keyword>
<evidence type="ECO:0000313" key="8">
    <source>
        <dbReference type="Proteomes" id="UP000092952"/>
    </source>
</evidence>
<dbReference type="GO" id="GO:0005737">
    <property type="term" value="C:cytoplasm"/>
    <property type="evidence" value="ECO:0007669"/>
    <property type="project" value="UniProtKB-SubCell"/>
</dbReference>
<dbReference type="Proteomes" id="UP000092952">
    <property type="component" value="Chromosome"/>
</dbReference>
<dbReference type="Pfam" id="PF00437">
    <property type="entry name" value="T2SSE"/>
    <property type="match status" value="1"/>
</dbReference>
<accession>A0A1B1YY22</accession>
<comment type="similarity">
    <text evidence="2">Belongs to the GSP E family.</text>
</comment>
<dbReference type="EMBL" id="CP014671">
    <property type="protein sequence ID" value="ANX05636.1"/>
    <property type="molecule type" value="Genomic_DNA"/>
</dbReference>
<evidence type="ECO:0000259" key="6">
    <source>
        <dbReference type="PROSITE" id="PS00662"/>
    </source>
</evidence>
<dbReference type="GO" id="GO:0016887">
    <property type="term" value="F:ATP hydrolysis activity"/>
    <property type="evidence" value="ECO:0007669"/>
    <property type="project" value="InterPro"/>
</dbReference>
<dbReference type="KEGG" id="gbi:PG2T_12810"/>
<organism evidence="7 8">
    <name type="scientific">Immundisolibacter cernigliae</name>
    <dbReference type="NCBI Taxonomy" id="1810504"/>
    <lineage>
        <taxon>Bacteria</taxon>
        <taxon>Pseudomonadati</taxon>
        <taxon>Pseudomonadota</taxon>
        <taxon>Gammaproteobacteria</taxon>
        <taxon>Immundisolibacterales</taxon>
        <taxon>Immundisolibacteraceae</taxon>
        <taxon>Immundisolibacter</taxon>
    </lineage>
</organism>
<evidence type="ECO:0000256" key="2">
    <source>
        <dbReference type="ARBA" id="ARBA00006611"/>
    </source>
</evidence>
<dbReference type="OrthoDB" id="9776961at2"/>
<dbReference type="InterPro" id="IPR001482">
    <property type="entry name" value="T2SS/T4SS_dom"/>
</dbReference>
<dbReference type="InParanoid" id="A0A1B1YY22"/>
<dbReference type="InterPro" id="IPR027417">
    <property type="entry name" value="P-loop_NTPase"/>
</dbReference>
<dbReference type="PANTHER" id="PTHR30258">
    <property type="entry name" value="TYPE II SECRETION SYSTEM PROTEIN GSPE-RELATED"/>
    <property type="match status" value="1"/>
</dbReference>
<comment type="subcellular location">
    <subcellularLocation>
        <location evidence="1">Cytoplasm</location>
    </subcellularLocation>
</comment>
<dbReference type="GO" id="GO:0005524">
    <property type="term" value="F:ATP binding"/>
    <property type="evidence" value="ECO:0007669"/>
    <property type="project" value="UniProtKB-KW"/>
</dbReference>
<dbReference type="InterPro" id="IPR003593">
    <property type="entry name" value="AAA+_ATPase"/>
</dbReference>
<keyword evidence="5" id="KW-0067">ATP-binding</keyword>
<evidence type="ECO:0000256" key="4">
    <source>
        <dbReference type="ARBA" id="ARBA00022741"/>
    </source>
</evidence>
<dbReference type="CDD" id="cd01129">
    <property type="entry name" value="PulE-GspE-like"/>
    <property type="match status" value="1"/>
</dbReference>
<dbReference type="AlphaFoldDB" id="A0A1B1YY22"/>
<gene>
    <name evidence="7" type="ORF">PG2T_12810</name>
</gene>
<reference evidence="8" key="1">
    <citation type="submission" date="2016-03" db="EMBL/GenBank/DDBJ databases">
        <title>Complete genome sequence of Solimmundus cernigliae, representing a novel lineage of polycyclic aromatic hydrocarbon degraders within the Gammaproteobacteria.</title>
        <authorList>
            <person name="Singleton D.R."/>
            <person name="Dickey A.N."/>
            <person name="Scholl E.H."/>
            <person name="Wright F.A."/>
            <person name="Aitken M.D."/>
        </authorList>
    </citation>
    <scope>NUCLEOTIDE SEQUENCE [LARGE SCALE GENOMIC DNA]</scope>
    <source>
        <strain evidence="8">TR3.2</strain>
    </source>
</reference>
<dbReference type="Gene3D" id="3.40.50.300">
    <property type="entry name" value="P-loop containing nucleotide triphosphate hydrolases"/>
    <property type="match status" value="1"/>
</dbReference>
<keyword evidence="4" id="KW-0547">Nucleotide-binding</keyword>
<dbReference type="SUPFAM" id="SSF52540">
    <property type="entry name" value="P-loop containing nucleoside triphosphate hydrolases"/>
    <property type="match status" value="1"/>
</dbReference>
<dbReference type="RefSeq" id="WP_068808361.1">
    <property type="nucleotide sequence ID" value="NZ_CP014671.1"/>
</dbReference>
<name>A0A1B1YY22_9GAMM</name>
<dbReference type="FunFam" id="3.30.450.90:FF:000001">
    <property type="entry name" value="Type II secretion system ATPase GspE"/>
    <property type="match status" value="1"/>
</dbReference>
<evidence type="ECO:0000256" key="5">
    <source>
        <dbReference type="ARBA" id="ARBA00022840"/>
    </source>
</evidence>
<dbReference type="PANTHER" id="PTHR30258:SF1">
    <property type="entry name" value="PROTEIN TRANSPORT PROTEIN HOFB HOMOLOG"/>
    <property type="match status" value="1"/>
</dbReference>
<evidence type="ECO:0000256" key="3">
    <source>
        <dbReference type="ARBA" id="ARBA00022490"/>
    </source>
</evidence>
<evidence type="ECO:0000256" key="1">
    <source>
        <dbReference type="ARBA" id="ARBA00004496"/>
    </source>
</evidence>
<proteinExistence type="inferred from homology"/>
<dbReference type="STRING" id="1810504.PG2T_12810"/>
<dbReference type="NCBIfam" id="TIGR02538">
    <property type="entry name" value="type_IV_pilB"/>
    <property type="match status" value="1"/>
</dbReference>
<dbReference type="PROSITE" id="PS00662">
    <property type="entry name" value="T2SP_E"/>
    <property type="match status" value="1"/>
</dbReference>
<sequence length="572" mass="62431">MATPSTRLSLIGLAKRLARDGLLSEAEAAHASDIAAARETPLVAYLVETTGLDAAQIALCASSEFGLPVFDLDAFDAELLSLHGVSDQIIRKYRALPLFRRGNRLFAAVSDPTDYRALDEIKFSSGLSTEAVLVPHDKLSALLTKVLANSENQPLDEINDADLDALVVQDEENDPGAGTSNIDVDDAPVVRYVNKLLLDAISKGASDLHFEPYEKRYRVRYRVDGILREMAAPPPGLANRLAARIKVLARLDIAERRVPQDGRIKLKVSRNRAVDLRVSTCPTLYGEKIVMRVLDGGNGLLTVDELGFNPAQRELFEHNLQKPYGMVLITGPTGSGKTMTLYAGLKELNQPGINISTAEDPVEIVMEGVNQVNVNVKAGLTFAAALRSFLRQDPDVILIGEIRDLETAEIAVKAAQTGHMVLATLHTNDAPQTITRLINMGVPSYNVAAALNLIMAQRLARRLCKVCKRPLELPRQTLLKEGFGEEEIDAGLTIYEAVGCDRCTDGYKGRIGIYQVMTISDDMRKLITREASDIEIAAQAKHEGIADLIQAGLDKVREGVTSLSEIHRITKE</sequence>
<dbReference type="Gene3D" id="3.30.450.90">
    <property type="match status" value="1"/>
</dbReference>
<dbReference type="Gene3D" id="3.30.300.160">
    <property type="entry name" value="Type II secretion system, protein E, N-terminal domain"/>
    <property type="match status" value="1"/>
</dbReference>